<evidence type="ECO:0000256" key="11">
    <source>
        <dbReference type="ARBA" id="ARBA00023033"/>
    </source>
</evidence>
<evidence type="ECO:0000256" key="6">
    <source>
        <dbReference type="ARBA" id="ARBA00022723"/>
    </source>
</evidence>
<reference evidence="16" key="1">
    <citation type="submission" date="2022-07" db="EMBL/GenBank/DDBJ databases">
        <authorList>
            <person name="Trinca V."/>
            <person name="Uliana J.V.C."/>
            <person name="Torres T.T."/>
            <person name="Ward R.J."/>
            <person name="Monesi N."/>
        </authorList>
    </citation>
    <scope>NUCLEOTIDE SEQUENCE</scope>
    <source>
        <strain evidence="16">HSMRA1968</strain>
        <tissue evidence="16">Whole embryos</tissue>
    </source>
</reference>
<feature type="binding site" description="axial binding residue" evidence="13">
    <location>
        <position position="445"/>
    </location>
    <ligand>
        <name>heme</name>
        <dbReference type="ChEBI" id="CHEBI:30413"/>
    </ligand>
    <ligandPart>
        <name>Fe</name>
        <dbReference type="ChEBI" id="CHEBI:18248"/>
    </ligandPart>
</feature>
<evidence type="ECO:0000313" key="16">
    <source>
        <dbReference type="EMBL" id="KAJ6649781.1"/>
    </source>
</evidence>
<dbReference type="SUPFAM" id="SSF48264">
    <property type="entry name" value="Cytochrome P450"/>
    <property type="match status" value="1"/>
</dbReference>
<dbReference type="Pfam" id="PF00067">
    <property type="entry name" value="p450"/>
    <property type="match status" value="1"/>
</dbReference>
<comment type="caution">
    <text evidence="16">The sequence shown here is derived from an EMBL/GenBank/DDBJ whole genome shotgun (WGS) entry which is preliminary data.</text>
</comment>
<keyword evidence="9 14" id="KW-0560">Oxidoreductase</keyword>
<evidence type="ECO:0000256" key="4">
    <source>
        <dbReference type="ARBA" id="ARBA00010617"/>
    </source>
</evidence>
<evidence type="ECO:0000313" key="17">
    <source>
        <dbReference type="Proteomes" id="UP001151699"/>
    </source>
</evidence>
<evidence type="ECO:0000256" key="13">
    <source>
        <dbReference type="PIRSR" id="PIRSR602401-1"/>
    </source>
</evidence>
<dbReference type="InterPro" id="IPR002401">
    <property type="entry name" value="Cyt_P450_E_grp-I"/>
</dbReference>
<dbReference type="InterPro" id="IPR050476">
    <property type="entry name" value="Insect_CytP450_Detox"/>
</dbReference>
<dbReference type="PANTHER" id="PTHR24292:SF100">
    <property type="entry name" value="CYTOCHROME P450 6A16, ISOFORM B-RELATED"/>
    <property type="match status" value="1"/>
</dbReference>
<dbReference type="InterPro" id="IPR036396">
    <property type="entry name" value="Cyt_P450_sf"/>
</dbReference>
<dbReference type="Gene3D" id="1.10.630.10">
    <property type="entry name" value="Cytochrome P450"/>
    <property type="match status" value="1"/>
</dbReference>
<dbReference type="GO" id="GO:0005789">
    <property type="term" value="C:endoplasmic reticulum membrane"/>
    <property type="evidence" value="ECO:0007669"/>
    <property type="project" value="UniProtKB-SubCell"/>
</dbReference>
<proteinExistence type="inferred from homology"/>
<dbReference type="GO" id="GO:0005506">
    <property type="term" value="F:iron ion binding"/>
    <property type="evidence" value="ECO:0007669"/>
    <property type="project" value="InterPro"/>
</dbReference>
<dbReference type="InterPro" id="IPR001128">
    <property type="entry name" value="Cyt_P450"/>
</dbReference>
<dbReference type="CDD" id="cd11056">
    <property type="entry name" value="CYP6-like"/>
    <property type="match status" value="1"/>
</dbReference>
<dbReference type="InterPro" id="IPR017972">
    <property type="entry name" value="Cyt_P450_CS"/>
</dbReference>
<evidence type="ECO:0000256" key="7">
    <source>
        <dbReference type="ARBA" id="ARBA00022824"/>
    </source>
</evidence>
<keyword evidence="5 13" id="KW-0349">Heme</keyword>
<evidence type="ECO:0000256" key="12">
    <source>
        <dbReference type="ARBA" id="ARBA00023136"/>
    </source>
</evidence>
<keyword evidence="15" id="KW-1133">Transmembrane helix</keyword>
<organism evidence="16 17">
    <name type="scientific">Pseudolycoriella hygida</name>
    <dbReference type="NCBI Taxonomy" id="35572"/>
    <lineage>
        <taxon>Eukaryota</taxon>
        <taxon>Metazoa</taxon>
        <taxon>Ecdysozoa</taxon>
        <taxon>Arthropoda</taxon>
        <taxon>Hexapoda</taxon>
        <taxon>Insecta</taxon>
        <taxon>Pterygota</taxon>
        <taxon>Neoptera</taxon>
        <taxon>Endopterygota</taxon>
        <taxon>Diptera</taxon>
        <taxon>Nematocera</taxon>
        <taxon>Sciaroidea</taxon>
        <taxon>Sciaridae</taxon>
        <taxon>Pseudolycoriella</taxon>
    </lineage>
</organism>
<comment type="cofactor">
    <cofactor evidence="1 13">
        <name>heme</name>
        <dbReference type="ChEBI" id="CHEBI:30413"/>
    </cofactor>
</comment>
<keyword evidence="10 13" id="KW-0408">Iron</keyword>
<sequence length="506" mass="58091">MSTIFIFAVILVTTAVATAYLYMKYVFLHWKRRGVPFLEPTFPFGNFKDMILQRLSLSDMVTTLYNKSSDALVGVYVTVHPSLIVRDPKLLRDILIKDFQHFTYRGANIMEDVDPMTNNLMMQNGEKWKDNRSKMTPAFSTGKLKGMIGVILNCAQPLSKYMEQYTQTGETIEMREVLARFSVSVLAAVAFGININPIENPDEEFRYFGRKFFALTPRNMLRLNLTFIYPKLVKLLRLRFADKDVCDFITSTVKQNLDYRVKMNDLERTDFFQILMKIRNDQSGKSIMSVDEMSAHALIFFVAGFESAAATMSYCMYEMSRKPEIQRRAQQEIDAVLKQYDGKLTYESIAEMKYVDRCVDETLRLHPAFGTIARECTKDYKIADTNIVIQKGTSLIVPIAAIHRDGKYYEQPDEFIPERFDDKATANKTFLDMPYLPFGDGPRICIGLRLAKLEAKVGIICMLKDYSFELGPQHINKELKSYPTSIAKFAVGGINLKVKSRFNNFA</sequence>
<evidence type="ECO:0000256" key="10">
    <source>
        <dbReference type="ARBA" id="ARBA00023004"/>
    </source>
</evidence>
<dbReference type="GO" id="GO:0016705">
    <property type="term" value="F:oxidoreductase activity, acting on paired donors, with incorporation or reduction of molecular oxygen"/>
    <property type="evidence" value="ECO:0007669"/>
    <property type="project" value="InterPro"/>
</dbReference>
<name>A0A9Q0NGD2_9DIPT</name>
<dbReference type="FunFam" id="1.10.630.10:FF:000042">
    <property type="entry name" value="Cytochrome P450"/>
    <property type="match status" value="1"/>
</dbReference>
<dbReference type="PROSITE" id="PS00086">
    <property type="entry name" value="CYTOCHROME_P450"/>
    <property type="match status" value="1"/>
</dbReference>
<dbReference type="PRINTS" id="PR00463">
    <property type="entry name" value="EP450I"/>
</dbReference>
<evidence type="ECO:0000256" key="3">
    <source>
        <dbReference type="ARBA" id="ARBA00004406"/>
    </source>
</evidence>
<comment type="subcellular location">
    <subcellularLocation>
        <location evidence="3">Endoplasmic reticulum membrane</location>
        <topology evidence="3">Peripheral membrane protein</topology>
    </subcellularLocation>
    <subcellularLocation>
        <location evidence="2">Microsome membrane</location>
        <topology evidence="2">Peripheral membrane protein</topology>
    </subcellularLocation>
</comment>
<accession>A0A9Q0NGD2</accession>
<keyword evidence="15" id="KW-0812">Transmembrane</keyword>
<protein>
    <submittedName>
        <fullName evidence="16">Cytochrome P450 6a14</fullName>
    </submittedName>
</protein>
<dbReference type="OrthoDB" id="2789670at2759"/>
<evidence type="ECO:0000256" key="2">
    <source>
        <dbReference type="ARBA" id="ARBA00004174"/>
    </source>
</evidence>
<evidence type="ECO:0000256" key="9">
    <source>
        <dbReference type="ARBA" id="ARBA00023002"/>
    </source>
</evidence>
<evidence type="ECO:0000256" key="8">
    <source>
        <dbReference type="ARBA" id="ARBA00022848"/>
    </source>
</evidence>
<dbReference type="PRINTS" id="PR00385">
    <property type="entry name" value="P450"/>
</dbReference>
<keyword evidence="17" id="KW-1185">Reference proteome</keyword>
<comment type="similarity">
    <text evidence="4 14">Belongs to the cytochrome P450 family.</text>
</comment>
<keyword evidence="11 14" id="KW-0503">Monooxygenase</keyword>
<evidence type="ECO:0000256" key="5">
    <source>
        <dbReference type="ARBA" id="ARBA00022617"/>
    </source>
</evidence>
<evidence type="ECO:0000256" key="14">
    <source>
        <dbReference type="RuleBase" id="RU000461"/>
    </source>
</evidence>
<keyword evidence="8" id="KW-0492">Microsome</keyword>
<keyword evidence="12 15" id="KW-0472">Membrane</keyword>
<dbReference type="GO" id="GO:0020037">
    <property type="term" value="F:heme binding"/>
    <property type="evidence" value="ECO:0007669"/>
    <property type="project" value="InterPro"/>
</dbReference>
<gene>
    <name evidence="16" type="primary">Cyp6a14_2</name>
    <name evidence="16" type="ORF">Bhyg_05021</name>
</gene>
<dbReference type="EMBL" id="WJQU01000001">
    <property type="protein sequence ID" value="KAJ6649781.1"/>
    <property type="molecule type" value="Genomic_DNA"/>
</dbReference>
<dbReference type="Proteomes" id="UP001151699">
    <property type="component" value="Chromosome A"/>
</dbReference>
<dbReference type="GO" id="GO:0004497">
    <property type="term" value="F:monooxygenase activity"/>
    <property type="evidence" value="ECO:0007669"/>
    <property type="project" value="UniProtKB-KW"/>
</dbReference>
<evidence type="ECO:0000256" key="1">
    <source>
        <dbReference type="ARBA" id="ARBA00001971"/>
    </source>
</evidence>
<keyword evidence="7" id="KW-0256">Endoplasmic reticulum</keyword>
<dbReference type="AlphaFoldDB" id="A0A9Q0NGD2"/>
<keyword evidence="6 13" id="KW-0479">Metal-binding</keyword>
<dbReference type="PANTHER" id="PTHR24292">
    <property type="entry name" value="CYTOCHROME P450"/>
    <property type="match status" value="1"/>
</dbReference>
<feature type="transmembrane region" description="Helical" evidence="15">
    <location>
        <begin position="6"/>
        <end position="23"/>
    </location>
</feature>
<evidence type="ECO:0000256" key="15">
    <source>
        <dbReference type="SAM" id="Phobius"/>
    </source>
</evidence>